<proteinExistence type="predicted"/>
<accession>A0A9Q9UGQ9</accession>
<feature type="region of interest" description="Disordered" evidence="1">
    <location>
        <begin position="1"/>
        <end position="20"/>
    </location>
</feature>
<organism evidence="2 3">
    <name type="scientific">Fusarium fujikuroi</name>
    <name type="common">Bakanae and foot rot disease fungus</name>
    <name type="synonym">Gibberella fujikuroi</name>
    <dbReference type="NCBI Taxonomy" id="5127"/>
    <lineage>
        <taxon>Eukaryota</taxon>
        <taxon>Fungi</taxon>
        <taxon>Dikarya</taxon>
        <taxon>Ascomycota</taxon>
        <taxon>Pezizomycotina</taxon>
        <taxon>Sordariomycetes</taxon>
        <taxon>Hypocreomycetidae</taxon>
        <taxon>Hypocreales</taxon>
        <taxon>Nectriaceae</taxon>
        <taxon>Fusarium</taxon>
        <taxon>Fusarium fujikuroi species complex</taxon>
    </lineage>
</organism>
<dbReference type="Proteomes" id="UP000760494">
    <property type="component" value="Unassembled WGS sequence"/>
</dbReference>
<evidence type="ECO:0008006" key="4">
    <source>
        <dbReference type="Google" id="ProtNLM"/>
    </source>
</evidence>
<gene>
    <name evidence="2" type="ORF">C2S_12710</name>
</gene>
<dbReference type="PANTHER" id="PTHR21310:SF55">
    <property type="entry name" value="AMINOGLYCOSIDE PHOSPHOTRANSFERASE DOMAIN-CONTAINING PROTEIN"/>
    <property type="match status" value="1"/>
</dbReference>
<dbReference type="EMBL" id="CABFJX010000417">
    <property type="protein sequence ID" value="VTT82861.1"/>
    <property type="molecule type" value="Genomic_DNA"/>
</dbReference>
<comment type="caution">
    <text evidence="2">The sequence shown here is derived from an EMBL/GenBank/DDBJ whole genome shotgun (WGS) entry which is preliminary data.</text>
</comment>
<evidence type="ECO:0000313" key="3">
    <source>
        <dbReference type="Proteomes" id="UP000760494"/>
    </source>
</evidence>
<dbReference type="AlphaFoldDB" id="A0A9Q9UGQ9"/>
<dbReference type="SUPFAM" id="SSF56112">
    <property type="entry name" value="Protein kinase-like (PK-like)"/>
    <property type="match status" value="1"/>
</dbReference>
<evidence type="ECO:0000256" key="1">
    <source>
        <dbReference type="SAM" id="MobiDB-lite"/>
    </source>
</evidence>
<dbReference type="PANTHER" id="PTHR21310">
    <property type="entry name" value="AMINOGLYCOSIDE PHOSPHOTRANSFERASE-RELATED-RELATED"/>
    <property type="match status" value="1"/>
</dbReference>
<reference evidence="2" key="1">
    <citation type="submission" date="2019-05" db="EMBL/GenBank/DDBJ databases">
        <authorList>
            <person name="Piombo E."/>
        </authorList>
    </citation>
    <scope>NUCLEOTIDE SEQUENCE</scope>
    <source>
        <strain evidence="2">C2S</strain>
    </source>
</reference>
<evidence type="ECO:0000313" key="2">
    <source>
        <dbReference type="EMBL" id="VTT82861.1"/>
    </source>
</evidence>
<dbReference type="InterPro" id="IPR051678">
    <property type="entry name" value="AGP_Transferase"/>
</dbReference>
<sequence>MSTDYVPPPDHRATQHEGTSSLAINNTFPRRFMTLVALKTSARFYKHDGPCILISKSLIVKKGSFVHLTEAATMQFVAANTSIPVPTVHCSFVHKKRAHIVMQRIRGTSLAEAWKPLSEADLASIFAQLRHMLEELRALVPPNSVGVESCTGGSLRDSRIPRSRPRFGPLKSIQHFHRWLWEDLETDSQPDHIEDQDWKDIKEMATKQNATIVPMRGWIYEEIDLPNVRNTNSLLARIIIAKVEDEKRLVEIIRSAPVIQNDPNWRCRTWVADVLSRIASDGGRAIGTSELDWAKIERVPRDYVANKTATGRYLDPAVMPLPKPTWDMLQGKEIVP</sequence>
<protein>
    <recommendedName>
        <fullName evidence="4">Aminoglycoside phosphotransferase domain-containing protein</fullName>
    </recommendedName>
</protein>
<name>A0A9Q9UGQ9_FUSFU</name>
<dbReference type="InterPro" id="IPR054208">
    <property type="entry name" value="DUF6914"/>
</dbReference>
<dbReference type="InterPro" id="IPR011009">
    <property type="entry name" value="Kinase-like_dom_sf"/>
</dbReference>
<dbReference type="Pfam" id="PF21858">
    <property type="entry name" value="DUF6914"/>
    <property type="match status" value="1"/>
</dbReference>